<dbReference type="SUPFAM" id="SSF56601">
    <property type="entry name" value="beta-lactamase/transpeptidase-like"/>
    <property type="match status" value="1"/>
</dbReference>
<name>J2T9Q2_9FLAO</name>
<sequence length="132" mass="14929">MAEKGKIIFEKSFGIQDFQTQKKNTNQSRYRIYSTTKTFTATIILLLNEEGKLSLNDKLSKYYPDFPKGDSITIENLLTHTSGIPEGTNPEETKSEALLLKSLYGKPFAFSPGTSWGYSNPNYYLLGILSQR</sequence>
<comment type="caution">
    <text evidence="2">The sequence shown here is derived from an EMBL/GenBank/DDBJ whole genome shotgun (WGS) entry which is preliminary data.</text>
</comment>
<dbReference type="EMBL" id="AKJY01000012">
    <property type="protein sequence ID" value="EJL74852.1"/>
    <property type="molecule type" value="Genomic_DNA"/>
</dbReference>
<feature type="domain" description="Beta-lactamase-related" evidence="1">
    <location>
        <begin position="3"/>
        <end position="129"/>
    </location>
</feature>
<dbReference type="InterPro" id="IPR001466">
    <property type="entry name" value="Beta-lactam-related"/>
</dbReference>
<dbReference type="Pfam" id="PF00144">
    <property type="entry name" value="Beta-lactamase"/>
    <property type="match status" value="1"/>
</dbReference>
<dbReference type="Gene3D" id="3.40.710.10">
    <property type="entry name" value="DD-peptidase/beta-lactamase superfamily"/>
    <property type="match status" value="1"/>
</dbReference>
<gene>
    <name evidence="2" type="ORF">PMI13_00731</name>
</gene>
<proteinExistence type="predicted"/>
<organism evidence="2 3">
    <name type="scientific">Chryseobacterium populi</name>
    <dbReference type="NCBI Taxonomy" id="1144316"/>
    <lineage>
        <taxon>Bacteria</taxon>
        <taxon>Pseudomonadati</taxon>
        <taxon>Bacteroidota</taxon>
        <taxon>Flavobacteriia</taxon>
        <taxon>Flavobacteriales</taxon>
        <taxon>Weeksellaceae</taxon>
        <taxon>Chryseobacterium group</taxon>
        <taxon>Chryseobacterium</taxon>
    </lineage>
</organism>
<reference evidence="2 3" key="1">
    <citation type="journal article" date="2012" name="J. Bacteriol.">
        <title>Twenty-one genome sequences from Pseudomonas species and 19 genome sequences from diverse bacteria isolated from the rhizosphere and endosphere of Populus deltoides.</title>
        <authorList>
            <person name="Brown S.D."/>
            <person name="Utturkar S.M."/>
            <person name="Klingeman D.M."/>
            <person name="Johnson C.M."/>
            <person name="Martin S.L."/>
            <person name="Land M.L."/>
            <person name="Lu T.Y."/>
            <person name="Schadt C.W."/>
            <person name="Doktycz M.J."/>
            <person name="Pelletier D.A."/>
        </authorList>
    </citation>
    <scope>NUCLEOTIDE SEQUENCE [LARGE SCALE GENOMIC DNA]</scope>
    <source>
        <strain evidence="2 3">CF314</strain>
    </source>
</reference>
<dbReference type="AlphaFoldDB" id="J2T9Q2"/>
<evidence type="ECO:0000313" key="3">
    <source>
        <dbReference type="Proteomes" id="UP000007509"/>
    </source>
</evidence>
<dbReference type="OrthoDB" id="9793489at2"/>
<accession>J2T9Q2</accession>
<keyword evidence="3" id="KW-1185">Reference proteome</keyword>
<protein>
    <submittedName>
        <fullName evidence="2">Penicillin-binding protein, beta-lactamase class C</fullName>
    </submittedName>
</protein>
<dbReference type="PANTHER" id="PTHR46825:SF9">
    <property type="entry name" value="BETA-LACTAMASE-RELATED DOMAIN-CONTAINING PROTEIN"/>
    <property type="match status" value="1"/>
</dbReference>
<dbReference type="Proteomes" id="UP000007509">
    <property type="component" value="Unassembled WGS sequence"/>
</dbReference>
<evidence type="ECO:0000313" key="2">
    <source>
        <dbReference type="EMBL" id="EJL74852.1"/>
    </source>
</evidence>
<evidence type="ECO:0000259" key="1">
    <source>
        <dbReference type="Pfam" id="PF00144"/>
    </source>
</evidence>
<dbReference type="PANTHER" id="PTHR46825">
    <property type="entry name" value="D-ALANYL-D-ALANINE-CARBOXYPEPTIDASE/ENDOPEPTIDASE AMPH"/>
    <property type="match status" value="1"/>
</dbReference>
<dbReference type="PATRIC" id="fig|1144316.3.peg.742"/>
<dbReference type="InterPro" id="IPR050491">
    <property type="entry name" value="AmpC-like"/>
</dbReference>
<dbReference type="InterPro" id="IPR012338">
    <property type="entry name" value="Beta-lactam/transpept-like"/>
</dbReference>